<dbReference type="InterPro" id="IPR043128">
    <property type="entry name" value="Rev_trsase/Diguanyl_cyclase"/>
</dbReference>
<dbReference type="Proteomes" id="UP000001880">
    <property type="component" value="Chromosome"/>
</dbReference>
<evidence type="ECO:0000256" key="1">
    <source>
        <dbReference type="ARBA" id="ARBA00022741"/>
    </source>
</evidence>
<evidence type="ECO:0000256" key="2">
    <source>
        <dbReference type="ARBA" id="ARBA00023118"/>
    </source>
</evidence>
<organism evidence="4 5">
    <name type="scientific">Haliangium ochraceum (strain DSM 14365 / JCM 11303 / SMP-2)</name>
    <dbReference type="NCBI Taxonomy" id="502025"/>
    <lineage>
        <taxon>Bacteria</taxon>
        <taxon>Pseudomonadati</taxon>
        <taxon>Myxococcota</taxon>
        <taxon>Polyangia</taxon>
        <taxon>Haliangiales</taxon>
        <taxon>Kofleriaceae</taxon>
        <taxon>Haliangium</taxon>
    </lineage>
</organism>
<dbReference type="InterPro" id="IPR000160">
    <property type="entry name" value="GGDEF_dom"/>
</dbReference>
<keyword evidence="5" id="KW-1185">Reference proteome</keyword>
<dbReference type="OrthoDB" id="9758700at2"/>
<gene>
    <name evidence="4" type="ordered locus">Hoch_1317</name>
</gene>
<dbReference type="GO" id="GO:0000166">
    <property type="term" value="F:nucleotide binding"/>
    <property type="evidence" value="ECO:0007669"/>
    <property type="project" value="UniProtKB-KW"/>
</dbReference>
<dbReference type="AlphaFoldDB" id="D0LTI0"/>
<evidence type="ECO:0000313" key="5">
    <source>
        <dbReference type="Proteomes" id="UP000001880"/>
    </source>
</evidence>
<dbReference type="InterPro" id="IPR038242">
    <property type="entry name" value="Cmr2_N"/>
</dbReference>
<dbReference type="SMR" id="D0LTI0"/>
<dbReference type="InterPro" id="IPR013407">
    <property type="entry name" value="CRISPR-assoc_prot_Cmr2"/>
</dbReference>
<reference evidence="4 5" key="1">
    <citation type="journal article" date="2010" name="Stand. Genomic Sci.">
        <title>Complete genome sequence of Haliangium ochraceum type strain (SMP-2).</title>
        <authorList>
            <consortium name="US DOE Joint Genome Institute (JGI-PGF)"/>
            <person name="Ivanova N."/>
            <person name="Daum C."/>
            <person name="Lang E."/>
            <person name="Abt B."/>
            <person name="Kopitz M."/>
            <person name="Saunders E."/>
            <person name="Lapidus A."/>
            <person name="Lucas S."/>
            <person name="Glavina Del Rio T."/>
            <person name="Nolan M."/>
            <person name="Tice H."/>
            <person name="Copeland A."/>
            <person name="Cheng J.F."/>
            <person name="Chen F."/>
            <person name="Bruce D."/>
            <person name="Goodwin L."/>
            <person name="Pitluck S."/>
            <person name="Mavromatis K."/>
            <person name="Pati A."/>
            <person name="Mikhailova N."/>
            <person name="Chen A."/>
            <person name="Palaniappan K."/>
            <person name="Land M."/>
            <person name="Hauser L."/>
            <person name="Chang Y.J."/>
            <person name="Jeffries C.D."/>
            <person name="Detter J.C."/>
            <person name="Brettin T."/>
            <person name="Rohde M."/>
            <person name="Goker M."/>
            <person name="Bristow J."/>
            <person name="Markowitz V."/>
            <person name="Eisen J.A."/>
            <person name="Hugenholtz P."/>
            <person name="Kyrpides N.C."/>
            <person name="Klenk H.P."/>
        </authorList>
    </citation>
    <scope>NUCLEOTIDE SEQUENCE [LARGE SCALE GENOMIC DNA]</scope>
    <source>
        <strain evidence="5">DSM 14365 / CIP 107738 / JCM 11303 / AJ 13395 / SMP-2</strain>
    </source>
</reference>
<dbReference type="InterPro" id="IPR024615">
    <property type="entry name" value="CRISPR-assoc_Cmr2_N"/>
</dbReference>
<dbReference type="EMBL" id="CP001804">
    <property type="protein sequence ID" value="ACY13875.1"/>
    <property type="molecule type" value="Genomic_DNA"/>
</dbReference>
<sequence>MTVKLHLSLGPVQAFIAESRRTRDLWVGSYLLSYLAGRALYAAAQHGEIVLPRVHDDVLALYAPGRTDRARLPAHASLPNRFVLECADQAAAVQAAEAATSALRAAWAHIAGTVRKQFIDPVSGSDDETQRIWRRQVESFWHVVWVIGDDPALLDQRKHWRAPALAPDPEPGEHCTMMGRYQELSGFLRGQRGLEEFWIDVRARLGGAMNLDLRPDERLCAIALIKRLLPRVSGQALGRRLDEEQVAWPSTLYMAARPWIGTVCEAQPEPAARYAKQVLRARASARGERKAGQTLLDALTGTSASTASAGAFPLLDGNFSFIGALENERATPLDREDERRGLVKALKALHARQGTGPSPYYAFLLMDGDSLGTLLSRAEPRTITDCLSDFTERVPDIVCARGGATVYAGGDDVLALLPVEGALPTALALARCYEQRFADSQLDRELLPAATISGAIVFAHYHLPLRYITARAHELLDHVAKDQTGRASLAISLHQSSGETARFSVPWSYLRTDEDDRTTSIDPLLADIQAGRLGKSLLYRLRALLGRISGAGEVGPGVPLDLSTLHQAGAESGASDPVLDLFAAEIRSTRGDAERTPAQVRELAIHLQAACRVVRRVAGSKHQIERGHLCLDGARLAYFMATGGSNEDEI</sequence>
<dbReference type="Gene3D" id="3.30.70.2220">
    <property type="entry name" value="CRISPR-Cas system, Cmr2 subunit, D1 domain, cysteine cluster"/>
    <property type="match status" value="1"/>
</dbReference>
<dbReference type="eggNOG" id="COG1353">
    <property type="taxonomic scope" value="Bacteria"/>
</dbReference>
<dbReference type="NCBIfam" id="TIGR02577">
    <property type="entry name" value="cas_TM1794_Cmr2"/>
    <property type="match status" value="1"/>
</dbReference>
<dbReference type="RefSeq" id="WP_012826484.1">
    <property type="nucleotide sequence ID" value="NC_013440.1"/>
</dbReference>
<dbReference type="GO" id="GO:0051607">
    <property type="term" value="P:defense response to virus"/>
    <property type="evidence" value="ECO:0007669"/>
    <property type="project" value="UniProtKB-KW"/>
</dbReference>
<evidence type="ECO:0000259" key="3">
    <source>
        <dbReference type="PROSITE" id="PS50887"/>
    </source>
</evidence>
<dbReference type="PROSITE" id="PS50887">
    <property type="entry name" value="GGDEF"/>
    <property type="match status" value="1"/>
</dbReference>
<keyword evidence="2" id="KW-0051">Antiviral defense</keyword>
<dbReference type="KEGG" id="hoh:Hoch_1317"/>
<keyword evidence="1" id="KW-0547">Nucleotide-binding</keyword>
<proteinExistence type="predicted"/>
<dbReference type="Gene3D" id="3.30.70.270">
    <property type="match status" value="1"/>
</dbReference>
<dbReference type="Pfam" id="PF22335">
    <property type="entry name" value="Cas10-Cmr2_palm2"/>
    <property type="match status" value="1"/>
</dbReference>
<evidence type="ECO:0000313" key="4">
    <source>
        <dbReference type="EMBL" id="ACY13875.1"/>
    </source>
</evidence>
<dbReference type="STRING" id="502025.Hoch_1317"/>
<dbReference type="Pfam" id="PF12469">
    <property type="entry name" value="Cmr2_N"/>
    <property type="match status" value="1"/>
</dbReference>
<protein>
    <submittedName>
        <fullName evidence="4">CRISPR-associated protein, Crm2 family</fullName>
    </submittedName>
</protein>
<accession>D0LTI0</accession>
<dbReference type="InterPro" id="IPR054767">
    <property type="entry name" value="Cas10-Cmr2_palm2"/>
</dbReference>
<name>D0LTI0_HALO1</name>
<dbReference type="HOGENOM" id="CLU_012640_1_0_7"/>
<feature type="domain" description="GGDEF" evidence="3">
    <location>
        <begin position="359"/>
        <end position="494"/>
    </location>
</feature>